<dbReference type="GeneID" id="100836817"/>
<evidence type="ECO:0000313" key="3">
    <source>
        <dbReference type="Proteomes" id="UP000008810"/>
    </source>
</evidence>
<evidence type="ECO:0008006" key="4">
    <source>
        <dbReference type="Google" id="ProtNLM"/>
    </source>
</evidence>
<dbReference type="KEGG" id="bdi:100836817"/>
<accession>I1IT72</accession>
<evidence type="ECO:0000313" key="2">
    <source>
        <dbReference type="EnsemblPlants" id="KQJ91659"/>
    </source>
</evidence>
<organism evidence="2">
    <name type="scientific">Brachypodium distachyon</name>
    <name type="common">Purple false brome</name>
    <name type="synonym">Trachynia distachya</name>
    <dbReference type="NCBI Taxonomy" id="15368"/>
    <lineage>
        <taxon>Eukaryota</taxon>
        <taxon>Viridiplantae</taxon>
        <taxon>Streptophyta</taxon>
        <taxon>Embryophyta</taxon>
        <taxon>Tracheophyta</taxon>
        <taxon>Spermatophyta</taxon>
        <taxon>Magnoliopsida</taxon>
        <taxon>Liliopsida</taxon>
        <taxon>Poales</taxon>
        <taxon>Poaceae</taxon>
        <taxon>BOP clade</taxon>
        <taxon>Pooideae</taxon>
        <taxon>Stipodae</taxon>
        <taxon>Brachypodieae</taxon>
        <taxon>Brachypodium</taxon>
    </lineage>
</organism>
<dbReference type="PANTHER" id="PTHR35114:SF1">
    <property type="entry name" value="CYTOCHROME OXIDASE COMPLEX ASSEMBLY PROTEIN"/>
    <property type="match status" value="1"/>
</dbReference>
<evidence type="ECO:0000313" key="1">
    <source>
        <dbReference type="EMBL" id="KQJ91659.1"/>
    </source>
</evidence>
<name>I1IT72_BRADI</name>
<reference evidence="2" key="3">
    <citation type="submission" date="2018-08" db="UniProtKB">
        <authorList>
            <consortium name="EnsemblPlants"/>
        </authorList>
    </citation>
    <scope>IDENTIFICATION</scope>
    <source>
        <strain evidence="2">cv. Bd21</strain>
    </source>
</reference>
<reference evidence="1 2" key="1">
    <citation type="journal article" date="2010" name="Nature">
        <title>Genome sequencing and analysis of the model grass Brachypodium distachyon.</title>
        <authorList>
            <consortium name="International Brachypodium Initiative"/>
        </authorList>
    </citation>
    <scope>NUCLEOTIDE SEQUENCE [LARGE SCALE GENOMIC DNA]</scope>
    <source>
        <strain evidence="1">Bd21</strain>
        <strain evidence="2">cv. Bd21</strain>
    </source>
</reference>
<gene>
    <name evidence="2" type="primary">LOC100836817</name>
    <name evidence="1" type="ORF">BRADI_4g38990v3</name>
</gene>
<dbReference type="OMA" id="KKGPWYN"/>
<dbReference type="PANTHER" id="PTHR35114">
    <property type="entry name" value="CYTOCHROME OXIDASE COMPLEX ASSEMBLY PROTEIN"/>
    <property type="match status" value="1"/>
</dbReference>
<dbReference type="AlphaFoldDB" id="I1IT72"/>
<dbReference type="Gramene" id="KQJ91659">
    <property type="protein sequence ID" value="KQJ91659"/>
    <property type="gene ID" value="BRADI_4g38990v3"/>
</dbReference>
<dbReference type="HOGENOM" id="CLU_102359_0_0_1"/>
<dbReference type="RefSeq" id="XP_003578708.1">
    <property type="nucleotide sequence ID" value="XM_003578660.4"/>
</dbReference>
<dbReference type="Proteomes" id="UP000008810">
    <property type="component" value="Chromosome 4"/>
</dbReference>
<sequence length="187" mass="20201">MSAARKLLLLPLLAAGRRSVRPSQPLLFRRSYSADKAGESANRGKRSPVRRVLSIGVISLAGGVALSALNDLAIFHGCTRKAIEKATDNRVVVEAIGVPIVRGPWYDASVAVGQRRRSVLCTFPVSGPQGSGLFHVEAIRNGEDGMLSFLRHHDWEILVMDAHLEAPSDDGNQKTIIVNLTSSADRL</sequence>
<proteinExistence type="predicted"/>
<keyword evidence="3" id="KW-1185">Reference proteome</keyword>
<dbReference type="OrthoDB" id="535599at2759"/>
<protein>
    <recommendedName>
        <fullName evidence="4">Mitochondrial import inner membrane translocase subunit Tim21</fullName>
    </recommendedName>
</protein>
<dbReference type="EnsemblPlants" id="KQJ91659">
    <property type="protein sequence ID" value="KQJ91659"/>
    <property type="gene ID" value="BRADI_4g38990v3"/>
</dbReference>
<dbReference type="STRING" id="15368.I1IT72"/>
<reference evidence="1" key="2">
    <citation type="submission" date="2017-06" db="EMBL/GenBank/DDBJ databases">
        <title>WGS assembly of Brachypodium distachyon.</title>
        <authorList>
            <consortium name="The International Brachypodium Initiative"/>
            <person name="Lucas S."/>
            <person name="Harmon-Smith M."/>
            <person name="Lail K."/>
            <person name="Tice H."/>
            <person name="Grimwood J."/>
            <person name="Bruce D."/>
            <person name="Barry K."/>
            <person name="Shu S."/>
            <person name="Lindquist E."/>
            <person name="Wang M."/>
            <person name="Pitluck S."/>
            <person name="Vogel J.P."/>
            <person name="Garvin D.F."/>
            <person name="Mockler T.C."/>
            <person name="Schmutz J."/>
            <person name="Rokhsar D."/>
            <person name="Bevan M.W."/>
        </authorList>
    </citation>
    <scope>NUCLEOTIDE SEQUENCE</scope>
    <source>
        <strain evidence="1">Bd21</strain>
    </source>
</reference>
<dbReference type="eggNOG" id="ENOG502QSN8">
    <property type="taxonomic scope" value="Eukaryota"/>
</dbReference>
<dbReference type="EMBL" id="CM000883">
    <property type="protein sequence ID" value="KQJ91659.1"/>
    <property type="molecule type" value="Genomic_DNA"/>
</dbReference>